<dbReference type="EMBL" id="CP016893">
    <property type="protein sequence ID" value="AST56625.1"/>
    <property type="molecule type" value="Genomic_DNA"/>
</dbReference>
<dbReference type="InterPro" id="IPR036514">
    <property type="entry name" value="SGNH_hydro_sf"/>
</dbReference>
<reference evidence="2 4" key="1">
    <citation type="submission" date="2016-08" db="EMBL/GenBank/DDBJ databases">
        <title>A novel genetic cassette of butanologenic Thermoanaerobacterium thermosaccharolyticum that directly convert cellulose to butanol.</title>
        <authorList>
            <person name="Li T."/>
            <person name="He J."/>
        </authorList>
    </citation>
    <scope>NUCLEOTIDE SEQUENCE [LARGE SCALE GENOMIC DNA]</scope>
    <source>
        <strain evidence="2 4">TG57</strain>
    </source>
</reference>
<dbReference type="InterPro" id="IPR051532">
    <property type="entry name" value="Ester_Hydrolysis_Enzymes"/>
</dbReference>
<dbReference type="Proteomes" id="UP000214975">
    <property type="component" value="Chromosome"/>
</dbReference>
<dbReference type="AlphaFoldDB" id="A0A231VJL2"/>
<dbReference type="GO" id="GO:0004622">
    <property type="term" value="F:phosphatidylcholine lysophospholipase activity"/>
    <property type="evidence" value="ECO:0007669"/>
    <property type="project" value="TreeGrafter"/>
</dbReference>
<evidence type="ECO:0000313" key="5">
    <source>
        <dbReference type="Proteomes" id="UP000215301"/>
    </source>
</evidence>
<dbReference type="PANTHER" id="PTHR30383">
    <property type="entry name" value="THIOESTERASE 1/PROTEASE 1/LYSOPHOSPHOLIPASE L1"/>
    <property type="match status" value="1"/>
</dbReference>
<dbReference type="EMBL" id="NKHD01000016">
    <property type="protein sequence ID" value="OXT08354.1"/>
    <property type="molecule type" value="Genomic_DNA"/>
</dbReference>
<dbReference type="Proteomes" id="UP000215301">
    <property type="component" value="Unassembled WGS sequence"/>
</dbReference>
<protein>
    <submittedName>
        <fullName evidence="2 3">GDSL family lipase</fullName>
    </submittedName>
</protein>
<accession>A0A231VJL2</accession>
<dbReference type="SUPFAM" id="SSF52266">
    <property type="entry name" value="SGNH hydrolase"/>
    <property type="match status" value="1"/>
</dbReference>
<dbReference type="CDD" id="cd01834">
    <property type="entry name" value="SGNH_hydrolase_like_2"/>
    <property type="match status" value="1"/>
</dbReference>
<evidence type="ECO:0000313" key="3">
    <source>
        <dbReference type="EMBL" id="OXT08354.1"/>
    </source>
</evidence>
<organism evidence="3 5">
    <name type="scientific">Thermoanaerobacterium thermosaccharolyticum</name>
    <name type="common">Clostridium thermosaccharolyticum</name>
    <dbReference type="NCBI Taxonomy" id="1517"/>
    <lineage>
        <taxon>Bacteria</taxon>
        <taxon>Bacillati</taxon>
        <taxon>Bacillota</taxon>
        <taxon>Clostridia</taxon>
        <taxon>Thermoanaerobacterales</taxon>
        <taxon>Thermoanaerobacteraceae</taxon>
        <taxon>Thermoanaerobacterium</taxon>
    </lineage>
</organism>
<dbReference type="PANTHER" id="PTHR30383:SF5">
    <property type="entry name" value="SGNH HYDROLASE-TYPE ESTERASE DOMAIN-CONTAINING PROTEIN"/>
    <property type="match status" value="1"/>
</dbReference>
<dbReference type="RefSeq" id="WP_094044661.1">
    <property type="nucleotide sequence ID" value="NZ_CP016893.1"/>
</dbReference>
<evidence type="ECO:0000259" key="1">
    <source>
        <dbReference type="Pfam" id="PF13472"/>
    </source>
</evidence>
<reference evidence="3 5" key="2">
    <citation type="submission" date="2017-06" db="EMBL/GenBank/DDBJ databases">
        <title>Isolation and characterization of a thermophilic and butanogenic Thermoanaerobacterium thermosaccharolyticum M5 capable of efficient degradation of hemicellulose.</title>
        <authorList>
            <person name="Xin F."/>
            <person name="Jiang Y."/>
        </authorList>
    </citation>
    <scope>NUCLEOTIDE SEQUENCE [LARGE SCALE GENOMIC DNA]</scope>
    <source>
        <strain evidence="3 5">M5</strain>
    </source>
</reference>
<dbReference type="Gene3D" id="3.40.50.1110">
    <property type="entry name" value="SGNH hydrolase"/>
    <property type="match status" value="1"/>
</dbReference>
<sequence length="208" mass="23926">MLLKDNDVVLFQGDSVTDAGRNRENPDDLGYGYPNTIASLFAALHPEINVKFLNRGVSGNRVRDLKKRWTTDCLELKPTVVSILIGINDTWRNYDNNDYTSPENFEEDYRYILAKTKEELNAKIIMMEPFVLPEPEDRKDWRVDLDPKIHVVRKLAYEFGAYFIPLDGIMAQFSIIKDPLFWTVDGVHPTNAGHALIAKEWLKLVKAL</sequence>
<dbReference type="Pfam" id="PF13472">
    <property type="entry name" value="Lipase_GDSL_2"/>
    <property type="match status" value="1"/>
</dbReference>
<evidence type="ECO:0000313" key="4">
    <source>
        <dbReference type="Proteomes" id="UP000214975"/>
    </source>
</evidence>
<name>A0A231VJL2_THETR</name>
<feature type="domain" description="SGNH hydrolase-type esterase" evidence="1">
    <location>
        <begin position="13"/>
        <end position="196"/>
    </location>
</feature>
<dbReference type="InterPro" id="IPR013830">
    <property type="entry name" value="SGNH_hydro"/>
</dbReference>
<evidence type="ECO:0000313" key="2">
    <source>
        <dbReference type="EMBL" id="AST56625.1"/>
    </source>
</evidence>
<proteinExistence type="predicted"/>
<gene>
    <name evidence="3" type="ORF">CE561_05335</name>
    <name evidence="2" type="ORF">Thert_00417</name>
</gene>